<feature type="transmembrane region" description="Helical" evidence="1">
    <location>
        <begin position="95"/>
        <end position="123"/>
    </location>
</feature>
<feature type="transmembrane region" description="Helical" evidence="1">
    <location>
        <begin position="12"/>
        <end position="30"/>
    </location>
</feature>
<accession>A0AB35SZF5</accession>
<dbReference type="RefSeq" id="WP_143533801.1">
    <property type="nucleotide sequence ID" value="NZ_CP007514.1"/>
</dbReference>
<feature type="transmembrane region" description="Helical" evidence="1">
    <location>
        <begin position="58"/>
        <end position="75"/>
    </location>
</feature>
<reference evidence="2" key="1">
    <citation type="submission" date="2023-11" db="EMBL/GenBank/DDBJ databases">
        <title>MicrobeMod: A computational toolkit for identifying prokaryotic methylation and restriction-modification with nanopore sequencing.</title>
        <authorList>
            <person name="Crits-Christoph A."/>
            <person name="Kang S.C."/>
            <person name="Lee H."/>
            <person name="Ostrov N."/>
        </authorList>
    </citation>
    <scope>NUCLEOTIDE SEQUENCE</scope>
    <source>
        <strain evidence="2">ATCC 51242</strain>
    </source>
</reference>
<proteinExistence type="predicted"/>
<comment type="caution">
    <text evidence="2">The sequence shown here is derived from an EMBL/GenBank/DDBJ whole genome shotgun (WGS) entry which is preliminary data.</text>
</comment>
<keyword evidence="1" id="KW-1133">Transmembrane helix</keyword>
<keyword evidence="1" id="KW-0812">Transmembrane</keyword>
<name>A0AB35SZF5_RUBRA</name>
<gene>
    <name evidence="2" type="ORF">SIL72_02640</name>
</gene>
<evidence type="ECO:0000313" key="2">
    <source>
        <dbReference type="EMBL" id="MDX5892919.1"/>
    </source>
</evidence>
<dbReference type="EMBL" id="JAWXXX010000001">
    <property type="protein sequence ID" value="MDX5892919.1"/>
    <property type="molecule type" value="Genomic_DNA"/>
</dbReference>
<dbReference type="Proteomes" id="UP001281130">
    <property type="component" value="Unassembled WGS sequence"/>
</dbReference>
<feature type="transmembrane region" description="Helical" evidence="1">
    <location>
        <begin position="36"/>
        <end position="53"/>
    </location>
</feature>
<evidence type="ECO:0008006" key="4">
    <source>
        <dbReference type="Google" id="ProtNLM"/>
    </source>
</evidence>
<keyword evidence="1" id="KW-0472">Membrane</keyword>
<evidence type="ECO:0000313" key="3">
    <source>
        <dbReference type="Proteomes" id="UP001281130"/>
    </source>
</evidence>
<sequence length="143" mass="15577">MNWRITDVIKYSAVFIVLSTISVFVLWAGVKAPPEMLVGIPFLILLAGFVGFFAPRVFWLWGIAIAIPIPPMVAIDFRLLLVREIIEPVDYVGNVMFSSVLACGVAIICTLASAAGAGLRILLRRRAPTYRTGNEVQNGGSAR</sequence>
<evidence type="ECO:0000256" key="1">
    <source>
        <dbReference type="SAM" id="Phobius"/>
    </source>
</evidence>
<protein>
    <recommendedName>
        <fullName evidence="4">LrgA family</fullName>
    </recommendedName>
</protein>
<dbReference type="AlphaFoldDB" id="A0AB35SZF5"/>
<organism evidence="2 3">
    <name type="scientific">Rubrobacter radiotolerans</name>
    <name type="common">Arthrobacter radiotolerans</name>
    <dbReference type="NCBI Taxonomy" id="42256"/>
    <lineage>
        <taxon>Bacteria</taxon>
        <taxon>Bacillati</taxon>
        <taxon>Actinomycetota</taxon>
        <taxon>Rubrobacteria</taxon>
        <taxon>Rubrobacterales</taxon>
        <taxon>Rubrobacteraceae</taxon>
        <taxon>Rubrobacter</taxon>
    </lineage>
</organism>